<dbReference type="InterPro" id="IPR050490">
    <property type="entry name" value="Bact_solute-bd_prot1"/>
</dbReference>
<evidence type="ECO:0000256" key="1">
    <source>
        <dbReference type="ARBA" id="ARBA00022729"/>
    </source>
</evidence>
<accession>A0ABX1Z5L7</accession>
<gene>
    <name evidence="3" type="ORF">GC102_15895</name>
</gene>
<feature type="signal peptide" evidence="2">
    <location>
        <begin position="1"/>
        <end position="20"/>
    </location>
</feature>
<evidence type="ECO:0000313" key="4">
    <source>
        <dbReference type="Proteomes" id="UP000658690"/>
    </source>
</evidence>
<sequence length="554" mass="62221">MKKRLTTLTMVTMSLSLVLAACSDKAPAAKDAASASPQSSEKAASKSFNESGYPIVKDKVTLKMVSPKAPLAPNYGEMEIFKRLEEQTNVHVDWDNVPEANYNDKKNILLASSNLPDAFYGARFTDNDLVKYSKDGTIIPLNDLIDKYMPNVKKLFEKRPELKAFVTAPDGKIYSLPVAEELGKGQAGIGSNPDFLFLNKAWLDKLSLKMPTTIEELHNVLTAFKTKDPNGNGKADEVPMSFMNTFWTGDIGYLFGAFGVPDKTYQPGDNSFIEHLNVKDGKVNYAAIDPKYKDAVSYFHKWVEEGLIDKDSFTFNNNPAPYFAKGKTKDVTLGSYLWWEETEIVGPDRAKDYALVPPFKDMVVKYNNGSPWSRGGPVITKVNKNPEITARWLDLQYEPKMAAQLHWGPIGVVFDEKDGKLLQKPLDAGVAAGEFRQKVAPNMTGVILAEDFQNLVAPEPRALERMNRIKDTFVPQMEKENYPSIFFTPEELDKISKIKPDIAKLTNEKRSKWLMEGGVEKEWDTYLATLKKMGLDDLLKIYQDALDRYNKAAK</sequence>
<dbReference type="SUPFAM" id="SSF53850">
    <property type="entry name" value="Periplasmic binding protein-like II"/>
    <property type="match status" value="1"/>
</dbReference>
<feature type="chain" id="PRO_5046836360" evidence="2">
    <location>
        <begin position="21"/>
        <end position="554"/>
    </location>
</feature>
<protein>
    <submittedName>
        <fullName evidence="3">Extracellular solute-binding protein</fullName>
    </submittedName>
</protein>
<name>A0ABX1Z5L7_9BACL</name>
<proteinExistence type="predicted"/>
<keyword evidence="4" id="KW-1185">Reference proteome</keyword>
<dbReference type="EMBL" id="WHOC01000077">
    <property type="protein sequence ID" value="NOU87256.1"/>
    <property type="molecule type" value="Genomic_DNA"/>
</dbReference>
<evidence type="ECO:0000256" key="2">
    <source>
        <dbReference type="SAM" id="SignalP"/>
    </source>
</evidence>
<reference evidence="3 4" key="1">
    <citation type="submission" date="2019-10" db="EMBL/GenBank/DDBJ databases">
        <title>Description of Paenibacillus choica sp. nov.</title>
        <authorList>
            <person name="Carlier A."/>
            <person name="Qi S."/>
        </authorList>
    </citation>
    <scope>NUCLEOTIDE SEQUENCE [LARGE SCALE GENOMIC DNA]</scope>
    <source>
        <strain evidence="3 4">LMG 31460</strain>
    </source>
</reference>
<dbReference type="Proteomes" id="UP000658690">
    <property type="component" value="Unassembled WGS sequence"/>
</dbReference>
<dbReference type="Gene3D" id="3.40.190.10">
    <property type="entry name" value="Periplasmic binding protein-like II"/>
    <property type="match status" value="2"/>
</dbReference>
<dbReference type="PANTHER" id="PTHR43649">
    <property type="entry name" value="ARABINOSE-BINDING PROTEIN-RELATED"/>
    <property type="match status" value="1"/>
</dbReference>
<comment type="caution">
    <text evidence="3">The sequence shown here is derived from an EMBL/GenBank/DDBJ whole genome shotgun (WGS) entry which is preliminary data.</text>
</comment>
<evidence type="ECO:0000313" key="3">
    <source>
        <dbReference type="EMBL" id="NOU87256.1"/>
    </source>
</evidence>
<dbReference type="PROSITE" id="PS51257">
    <property type="entry name" value="PROKAR_LIPOPROTEIN"/>
    <property type="match status" value="1"/>
</dbReference>
<keyword evidence="1 2" id="KW-0732">Signal</keyword>
<dbReference type="PANTHER" id="PTHR43649:SF33">
    <property type="entry name" value="POLYGALACTURONAN_RHAMNOGALACTURONAN-BINDING PROTEIN YTCQ"/>
    <property type="match status" value="1"/>
</dbReference>
<organism evidence="3 4">
    <name type="scientific">Paenibacillus germinis</name>
    <dbReference type="NCBI Taxonomy" id="2654979"/>
    <lineage>
        <taxon>Bacteria</taxon>
        <taxon>Bacillati</taxon>
        <taxon>Bacillota</taxon>
        <taxon>Bacilli</taxon>
        <taxon>Bacillales</taxon>
        <taxon>Paenibacillaceae</taxon>
        <taxon>Paenibacillus</taxon>
    </lineage>
</organism>
<dbReference type="RefSeq" id="WP_171690446.1">
    <property type="nucleotide sequence ID" value="NZ_WHOC01000077.1"/>
</dbReference>